<dbReference type="OrthoDB" id="9791529at2"/>
<organism evidence="1 2">
    <name type="scientific">Pedobacter cryophilus</name>
    <dbReference type="NCBI Taxonomy" id="2571271"/>
    <lineage>
        <taxon>Bacteria</taxon>
        <taxon>Pseudomonadati</taxon>
        <taxon>Bacteroidota</taxon>
        <taxon>Sphingobacteriia</taxon>
        <taxon>Sphingobacteriales</taxon>
        <taxon>Sphingobacteriaceae</taxon>
        <taxon>Pedobacter</taxon>
    </lineage>
</organism>
<dbReference type="SUPFAM" id="SSF54637">
    <property type="entry name" value="Thioesterase/thiol ester dehydrase-isomerase"/>
    <property type="match status" value="1"/>
</dbReference>
<dbReference type="PANTHER" id="PTHR31793">
    <property type="entry name" value="4-HYDROXYBENZOYL-COA THIOESTERASE FAMILY MEMBER"/>
    <property type="match status" value="1"/>
</dbReference>
<dbReference type="AlphaFoldDB" id="A0A4U1BYX5"/>
<keyword evidence="2" id="KW-1185">Reference proteome</keyword>
<dbReference type="InterPro" id="IPR029069">
    <property type="entry name" value="HotDog_dom_sf"/>
</dbReference>
<reference evidence="1 2" key="1">
    <citation type="submission" date="2019-04" db="EMBL/GenBank/DDBJ databases">
        <title>Pedobacter sp. AR-3-17 sp. nov., isolated from Arctic soil.</title>
        <authorList>
            <person name="Dahal R.H."/>
            <person name="Kim D.-U."/>
        </authorList>
    </citation>
    <scope>NUCLEOTIDE SEQUENCE [LARGE SCALE GENOMIC DNA]</scope>
    <source>
        <strain evidence="1 2">AR-3-17</strain>
    </source>
</reference>
<name>A0A4U1BYX5_9SPHI</name>
<dbReference type="Proteomes" id="UP000308181">
    <property type="component" value="Unassembled WGS sequence"/>
</dbReference>
<dbReference type="InterPro" id="IPR050563">
    <property type="entry name" value="4-hydroxybenzoyl-CoA_TE"/>
</dbReference>
<dbReference type="Pfam" id="PF13279">
    <property type="entry name" value="4HBT_2"/>
    <property type="match status" value="1"/>
</dbReference>
<dbReference type="CDD" id="cd00586">
    <property type="entry name" value="4HBT"/>
    <property type="match status" value="1"/>
</dbReference>
<dbReference type="Gene3D" id="3.10.129.10">
    <property type="entry name" value="Hotdog Thioesterase"/>
    <property type="match status" value="1"/>
</dbReference>
<dbReference type="EMBL" id="SWBP01000003">
    <property type="protein sequence ID" value="TKB97688.1"/>
    <property type="molecule type" value="Genomic_DNA"/>
</dbReference>
<sequence length="143" mass="16641">MNKNTSLNDFKYKTPIPIRFSDMDLFGHANNAIFLTYFEQARSNYWNEIIKWDWNEMGIILAKAEVEFLKPIVLADELFAYVKTSRIGNSSWDLDYLLVTQNNDDTVIKAKGKTIQVCFDYRSNQSAPIPEREKLAMINFEGL</sequence>
<dbReference type="RefSeq" id="WP_136826263.1">
    <property type="nucleotide sequence ID" value="NZ_SWBP01000003.1"/>
</dbReference>
<evidence type="ECO:0000313" key="2">
    <source>
        <dbReference type="Proteomes" id="UP000308181"/>
    </source>
</evidence>
<accession>A0A4U1BYX5</accession>
<dbReference type="PANTHER" id="PTHR31793:SF24">
    <property type="entry name" value="LONG-CHAIN ACYL-COA THIOESTERASE FADM"/>
    <property type="match status" value="1"/>
</dbReference>
<gene>
    <name evidence="1" type="ORF">FA046_09990</name>
</gene>
<comment type="caution">
    <text evidence="1">The sequence shown here is derived from an EMBL/GenBank/DDBJ whole genome shotgun (WGS) entry which is preliminary data.</text>
</comment>
<dbReference type="GO" id="GO:0047617">
    <property type="term" value="F:fatty acyl-CoA hydrolase activity"/>
    <property type="evidence" value="ECO:0007669"/>
    <property type="project" value="TreeGrafter"/>
</dbReference>
<protein>
    <submittedName>
        <fullName evidence="1">Acyl-CoA thioesterase</fullName>
    </submittedName>
</protein>
<proteinExistence type="predicted"/>
<evidence type="ECO:0000313" key="1">
    <source>
        <dbReference type="EMBL" id="TKB97688.1"/>
    </source>
</evidence>